<dbReference type="OMA" id="CHVEREV"/>
<dbReference type="InterPro" id="IPR036691">
    <property type="entry name" value="Endo/exonu/phosph_ase_sf"/>
</dbReference>
<dbReference type="PANTHER" id="PTHR31286">
    <property type="entry name" value="GLYCINE-RICH CELL WALL STRUCTURAL PROTEIN 1.8-LIKE"/>
    <property type="match status" value="1"/>
</dbReference>
<dbReference type="PANTHER" id="PTHR31286:SF180">
    <property type="entry name" value="OS10G0362600 PROTEIN"/>
    <property type="match status" value="1"/>
</dbReference>
<proteinExistence type="predicted"/>
<evidence type="ECO:0000313" key="2">
    <source>
        <dbReference type="EnsemblPlants" id="Kaladp0013s0029.1.v1.1"/>
    </source>
</evidence>
<reference evidence="2" key="1">
    <citation type="submission" date="2021-01" db="UniProtKB">
        <authorList>
            <consortium name="EnsemblPlants"/>
        </authorList>
    </citation>
    <scope>IDENTIFICATION</scope>
</reference>
<dbReference type="InterPro" id="IPR040256">
    <property type="entry name" value="At4g02000-like"/>
</dbReference>
<keyword evidence="3" id="KW-1185">Reference proteome</keyword>
<feature type="region of interest" description="Disordered" evidence="1">
    <location>
        <begin position="220"/>
        <end position="249"/>
    </location>
</feature>
<organism evidence="2 3">
    <name type="scientific">Kalanchoe fedtschenkoi</name>
    <name type="common">Lavender scallops</name>
    <name type="synonym">South American air plant</name>
    <dbReference type="NCBI Taxonomy" id="63787"/>
    <lineage>
        <taxon>Eukaryota</taxon>
        <taxon>Viridiplantae</taxon>
        <taxon>Streptophyta</taxon>
        <taxon>Embryophyta</taxon>
        <taxon>Tracheophyta</taxon>
        <taxon>Spermatophyta</taxon>
        <taxon>Magnoliopsida</taxon>
        <taxon>eudicotyledons</taxon>
        <taxon>Gunneridae</taxon>
        <taxon>Pentapetalae</taxon>
        <taxon>Saxifragales</taxon>
        <taxon>Crassulaceae</taxon>
        <taxon>Kalanchoe</taxon>
    </lineage>
</organism>
<sequence>MAIIIPEWNRPFLLKEWNPDERFDLHKIEDIPVWIRLPELLPNLWRADILSKIVSQVGRPIRTDAFTAKGEKLMYARVLVSISAKNEPRDSITIHGPGGRSFIQAVIYEWMPPRCSFCQCFGHKTDECAEFKEFMNPHEPTEQAPDEEHGFIPEEVLVAERVRWERNESMEKALVVVESPQSSSNASHVSPTKSLHRITNGSERISNALVVATPNAMITGTNGHLSTPTASKPNMMSGGEKSGSPKGQVNRFNILSDDEIVKAMEEFEDSSEAGFQKVGKKRDKRGVNHPSKQAEVIQLVKKWNINVLAVLECKVNPANFALVSNKLKSSLNWQAVGNSGDGTSSNRIILLWDSSSVTVEVWLVEDQVIFAKLRWQNSSIFVAFIYAANFAHQRSSLWNSLKHQMHLFPGPWLVVGDFNCVGALDERDGGTRLRDRDTQELAAVYDSCGLADIKAKGRFFTWSNMQGGSSRLRARLDRCMMALTENV</sequence>
<dbReference type="Gene3D" id="3.60.10.10">
    <property type="entry name" value="Endonuclease/exonuclease/phosphatase"/>
    <property type="match status" value="1"/>
</dbReference>
<evidence type="ECO:0008006" key="4">
    <source>
        <dbReference type="Google" id="ProtNLM"/>
    </source>
</evidence>
<name>A0A7N0SYM8_KALFE</name>
<accession>A0A7N0SYM8</accession>
<evidence type="ECO:0000313" key="3">
    <source>
        <dbReference type="Proteomes" id="UP000594263"/>
    </source>
</evidence>
<evidence type="ECO:0000256" key="1">
    <source>
        <dbReference type="SAM" id="MobiDB-lite"/>
    </source>
</evidence>
<feature type="compositionally biased region" description="Polar residues" evidence="1">
    <location>
        <begin position="220"/>
        <end position="234"/>
    </location>
</feature>
<dbReference type="SUPFAM" id="SSF56219">
    <property type="entry name" value="DNase I-like"/>
    <property type="match status" value="1"/>
</dbReference>
<dbReference type="Gramene" id="Kaladp0013s0029.1.v1.1">
    <property type="protein sequence ID" value="Kaladp0013s0029.1.v1.1"/>
    <property type="gene ID" value="Kaladp0013s0029.v1.1"/>
</dbReference>
<dbReference type="AlphaFoldDB" id="A0A7N0SYM8"/>
<dbReference type="EnsemblPlants" id="Kaladp0013s0029.1.v1.1">
    <property type="protein sequence ID" value="Kaladp0013s0029.1.v1.1"/>
    <property type="gene ID" value="Kaladp0013s0029.v1.1"/>
</dbReference>
<protein>
    <recommendedName>
        <fullName evidence="4">DUF4283 domain-containing protein</fullName>
    </recommendedName>
</protein>
<dbReference type="Proteomes" id="UP000594263">
    <property type="component" value="Unplaced"/>
</dbReference>